<dbReference type="EMBL" id="SNRW01031612">
    <property type="protein sequence ID" value="KAA6357312.1"/>
    <property type="molecule type" value="Genomic_DNA"/>
</dbReference>
<organism evidence="1 2">
    <name type="scientific">Streblomastix strix</name>
    <dbReference type="NCBI Taxonomy" id="222440"/>
    <lineage>
        <taxon>Eukaryota</taxon>
        <taxon>Metamonada</taxon>
        <taxon>Preaxostyla</taxon>
        <taxon>Oxymonadida</taxon>
        <taxon>Streblomastigidae</taxon>
        <taxon>Streblomastix</taxon>
    </lineage>
</organism>
<name>A0A5J4THE4_9EUKA</name>
<evidence type="ECO:0000313" key="1">
    <source>
        <dbReference type="EMBL" id="KAA6357312.1"/>
    </source>
</evidence>
<sequence length="107" mass="12481">MMRDIIGDSRLEEYKVKVQWVDSDSNYITANIVGTDQWDELTLDVDLVPLRYQDKAKVQWVDSDSNYIDANIVGTDQWDELTLDVDLVSLRYQDMVKVQMVDSDMNQ</sequence>
<accession>A0A5J4THE4</accession>
<proteinExistence type="predicted"/>
<gene>
    <name evidence="1" type="ORF">EZS28_047161</name>
</gene>
<protein>
    <submittedName>
        <fullName evidence="1">Uncharacterized protein</fullName>
    </submittedName>
</protein>
<evidence type="ECO:0000313" key="2">
    <source>
        <dbReference type="Proteomes" id="UP000324800"/>
    </source>
</evidence>
<comment type="caution">
    <text evidence="1">The sequence shown here is derived from an EMBL/GenBank/DDBJ whole genome shotgun (WGS) entry which is preliminary data.</text>
</comment>
<dbReference type="Proteomes" id="UP000324800">
    <property type="component" value="Unassembled WGS sequence"/>
</dbReference>
<reference evidence="1 2" key="1">
    <citation type="submission" date="2019-03" db="EMBL/GenBank/DDBJ databases">
        <title>Single cell metagenomics reveals metabolic interactions within the superorganism composed of flagellate Streblomastix strix and complex community of Bacteroidetes bacteria on its surface.</title>
        <authorList>
            <person name="Treitli S.C."/>
            <person name="Kolisko M."/>
            <person name="Husnik F."/>
            <person name="Keeling P."/>
            <person name="Hampl V."/>
        </authorList>
    </citation>
    <scope>NUCLEOTIDE SEQUENCE [LARGE SCALE GENOMIC DNA]</scope>
    <source>
        <strain evidence="1">ST1C</strain>
    </source>
</reference>
<dbReference type="AlphaFoldDB" id="A0A5J4THE4"/>